<dbReference type="GO" id="GO:0005814">
    <property type="term" value="C:centriole"/>
    <property type="evidence" value="ECO:0007669"/>
    <property type="project" value="UniProtKB-SubCell"/>
</dbReference>
<protein>
    <recommendedName>
        <fullName evidence="4">Centrosomal protein of 44 kDa</fullName>
    </recommendedName>
</protein>
<dbReference type="OrthoDB" id="259598at2759"/>
<evidence type="ECO:0000256" key="4">
    <source>
        <dbReference type="ARBA" id="ARBA00014053"/>
    </source>
</evidence>
<organism evidence="10 11">
    <name type="scientific">Lottia gigantea</name>
    <name type="common">Giant owl limpet</name>
    <dbReference type="NCBI Taxonomy" id="225164"/>
    <lineage>
        <taxon>Eukaryota</taxon>
        <taxon>Metazoa</taxon>
        <taxon>Spiralia</taxon>
        <taxon>Lophotrochozoa</taxon>
        <taxon>Mollusca</taxon>
        <taxon>Gastropoda</taxon>
        <taxon>Patellogastropoda</taxon>
        <taxon>Lottioidea</taxon>
        <taxon>Lottiidae</taxon>
        <taxon>Lottia</taxon>
    </lineage>
</organism>
<gene>
    <name evidence="10" type="ORF">LOTGIDRAFT_110175</name>
</gene>
<dbReference type="GO" id="GO:0030496">
    <property type="term" value="C:midbody"/>
    <property type="evidence" value="ECO:0007669"/>
    <property type="project" value="UniProtKB-SubCell"/>
</dbReference>
<evidence type="ECO:0000256" key="6">
    <source>
        <dbReference type="ARBA" id="ARBA00023054"/>
    </source>
</evidence>
<accession>V4BCB1</accession>
<evidence type="ECO:0000259" key="9">
    <source>
        <dbReference type="Pfam" id="PF15007"/>
    </source>
</evidence>
<reference evidence="10 11" key="1">
    <citation type="journal article" date="2013" name="Nature">
        <title>Insights into bilaterian evolution from three spiralian genomes.</title>
        <authorList>
            <person name="Simakov O."/>
            <person name="Marletaz F."/>
            <person name="Cho S.J."/>
            <person name="Edsinger-Gonzales E."/>
            <person name="Havlak P."/>
            <person name="Hellsten U."/>
            <person name="Kuo D.H."/>
            <person name="Larsson T."/>
            <person name="Lv J."/>
            <person name="Arendt D."/>
            <person name="Savage R."/>
            <person name="Osoegawa K."/>
            <person name="de Jong P."/>
            <person name="Grimwood J."/>
            <person name="Chapman J.A."/>
            <person name="Shapiro H."/>
            <person name="Aerts A."/>
            <person name="Otillar R.P."/>
            <person name="Terry A.Y."/>
            <person name="Boore J.L."/>
            <person name="Grigoriev I.V."/>
            <person name="Lindberg D.R."/>
            <person name="Seaver E.C."/>
            <person name="Weisblat D.A."/>
            <person name="Putnam N.H."/>
            <person name="Rokhsar D.S."/>
        </authorList>
    </citation>
    <scope>NUCLEOTIDE SEQUENCE [LARGE SCALE GENOMIC DNA]</scope>
</reference>
<evidence type="ECO:0000256" key="2">
    <source>
        <dbReference type="ARBA" id="ARBA00004214"/>
    </source>
</evidence>
<proteinExistence type="predicted"/>
<keyword evidence="6" id="KW-0175">Coiled coil</keyword>
<evidence type="ECO:0000256" key="7">
    <source>
        <dbReference type="ARBA" id="ARBA00023212"/>
    </source>
</evidence>
<keyword evidence="5" id="KW-0963">Cytoplasm</keyword>
<dbReference type="KEGG" id="lgi:LOTGIDRAFT_110175"/>
<comment type="function">
    <text evidence="8">Centriole-enriched microtubule-binding protein involved in centriole biogenesis. In collaboration with CEP295 and POC1B, is required for the centriole-to-centrosome conversion by ensuring the formation of bona fide centriole wall. Functions as a linker component that maintains centrosome cohesion. Associates with CROCC and regulates its stability and localization to the centrosome.</text>
</comment>
<dbReference type="InterPro" id="IPR033603">
    <property type="entry name" value="CEP44"/>
</dbReference>
<dbReference type="CTD" id="20230559"/>
<keyword evidence="11" id="KW-1185">Reference proteome</keyword>
<dbReference type="Pfam" id="PF15007">
    <property type="entry name" value="CEP44"/>
    <property type="match status" value="1"/>
</dbReference>
<feature type="domain" description="Centrosomal CEP44" evidence="9">
    <location>
        <begin position="5"/>
        <end position="124"/>
    </location>
</feature>
<evidence type="ECO:0000313" key="10">
    <source>
        <dbReference type="EMBL" id="ESP03767.1"/>
    </source>
</evidence>
<dbReference type="RefSeq" id="XP_009045249.1">
    <property type="nucleotide sequence ID" value="XM_009047001.1"/>
</dbReference>
<name>V4BCB1_LOTGI</name>
<evidence type="ECO:0000313" key="11">
    <source>
        <dbReference type="Proteomes" id="UP000030746"/>
    </source>
</evidence>
<dbReference type="STRING" id="225164.V4BCB1"/>
<sequence>MATGDIKNNLRKLQSEIKLLKYPETADVAGLSKGVPTAFLPIYHYAFTQYSSAVAAKIAEMDIELFGKSDLRFMEAVYKILRDMFKYKPLISKDQFFSSGFAERKVIMTTEILGLIRAKKKELQPTPRGSTSLRVNSSMDSLNSVSFIRYCK</sequence>
<dbReference type="AlphaFoldDB" id="V4BCB1"/>
<evidence type="ECO:0000256" key="3">
    <source>
        <dbReference type="ARBA" id="ARBA00004647"/>
    </source>
</evidence>
<comment type="subcellular location">
    <subcellularLocation>
        <location evidence="1">Cytoplasm</location>
        <location evidence="1">Cytoskeleton</location>
        <location evidence="1">Microtubule organizing center</location>
        <location evidence="1">Centrosome</location>
        <location evidence="1">Centriole</location>
    </subcellularLocation>
    <subcellularLocation>
        <location evidence="3">Cytoplasm</location>
        <location evidence="3">Cytoskeleton</location>
        <location evidence="3">Spindle pole</location>
    </subcellularLocation>
    <subcellularLocation>
        <location evidence="2">Midbody</location>
    </subcellularLocation>
</comment>
<dbReference type="HOGENOM" id="CLU_108267_0_0_1"/>
<dbReference type="GO" id="GO:0007099">
    <property type="term" value="P:centriole replication"/>
    <property type="evidence" value="ECO:0007669"/>
    <property type="project" value="TreeGrafter"/>
</dbReference>
<dbReference type="OMA" id="CDLARIC"/>
<dbReference type="PANTHER" id="PTHR31477:SF1">
    <property type="entry name" value="CENTROSOMAL PROTEIN OF 44 KDA"/>
    <property type="match status" value="1"/>
</dbReference>
<dbReference type="GO" id="GO:0000922">
    <property type="term" value="C:spindle pole"/>
    <property type="evidence" value="ECO:0007669"/>
    <property type="project" value="UniProtKB-SubCell"/>
</dbReference>
<dbReference type="InterPro" id="IPR029157">
    <property type="entry name" value="CEP44_CC"/>
</dbReference>
<evidence type="ECO:0000256" key="8">
    <source>
        <dbReference type="ARBA" id="ARBA00046235"/>
    </source>
</evidence>
<dbReference type="GO" id="GO:0010457">
    <property type="term" value="P:centriole-centriole cohesion"/>
    <property type="evidence" value="ECO:0007669"/>
    <property type="project" value="TreeGrafter"/>
</dbReference>
<dbReference type="GeneID" id="20230559"/>
<dbReference type="PANTHER" id="PTHR31477">
    <property type="entry name" value="CENTROSOMAL PROTEIN OF 44 KDA"/>
    <property type="match status" value="1"/>
</dbReference>
<dbReference type="Proteomes" id="UP000030746">
    <property type="component" value="Unassembled WGS sequence"/>
</dbReference>
<evidence type="ECO:0000256" key="5">
    <source>
        <dbReference type="ARBA" id="ARBA00022490"/>
    </source>
</evidence>
<dbReference type="EMBL" id="KB199905">
    <property type="protein sequence ID" value="ESP03767.1"/>
    <property type="molecule type" value="Genomic_DNA"/>
</dbReference>
<dbReference type="GO" id="GO:0005813">
    <property type="term" value="C:centrosome"/>
    <property type="evidence" value="ECO:0007669"/>
    <property type="project" value="TreeGrafter"/>
</dbReference>
<keyword evidence="7" id="KW-0206">Cytoskeleton</keyword>
<evidence type="ECO:0000256" key="1">
    <source>
        <dbReference type="ARBA" id="ARBA00004114"/>
    </source>
</evidence>